<dbReference type="RefSeq" id="NP_651401.1">
    <property type="nucleotide sequence ID" value="NM_143144.4"/>
</dbReference>
<reference evidence="2" key="8">
    <citation type="submission" date="2006-08" db="EMBL/GenBank/DDBJ databases">
        <authorList>
            <person name="Celniker S."/>
            <person name="Carlson J."/>
            <person name="Wan K."/>
            <person name="Frise E."/>
            <person name="Hoskins R."/>
            <person name="Park S."/>
            <person name="Svirskas R."/>
            <person name="Rubin G."/>
        </authorList>
    </citation>
    <scope>NUCLEOTIDE SEQUENCE</scope>
</reference>
<dbReference type="AGR" id="FB:FBgn0039342"/>
<keyword evidence="1" id="KW-0732">Signal</keyword>
<reference evidence="2" key="12">
    <citation type="journal article" date="2015" name="G3 (Bethesda)">
        <title>Gene Model Annotations for Drosophila melanogaster: The Rule-Benders.</title>
        <authorList>
            <consortium name="FlyBase Consortium"/>
            <person name="Crosby M.A."/>
            <person name="Gramates L.S."/>
            <person name="Dos Santos G."/>
            <person name="Matthews B.B."/>
            <person name="St Pierre S.E."/>
            <person name="Zhou P."/>
            <person name="Schroeder A.J."/>
            <person name="Falls K."/>
            <person name="Emmert D.B."/>
            <person name="Russo S.M."/>
            <person name="Gelbart W.M."/>
            <person name="null"/>
        </authorList>
    </citation>
    <scope>NUCLEOTIDE SEQUENCE</scope>
</reference>
<proteinExistence type="evidence at transcript level"/>
<dbReference type="Proteomes" id="UP000000803">
    <property type="component" value="Chromosome 3R"/>
</dbReference>
<evidence type="ECO:0000313" key="2">
    <source>
        <dbReference type="EMBL" id="AAF56475.1"/>
    </source>
</evidence>
<dbReference type="BioGRID-ORCS" id="43084">
    <property type="hits" value="0 hits in 1 CRISPR screen"/>
</dbReference>
<reference evidence="2 5" key="1">
    <citation type="journal article" date="2000" name="Science">
        <title>The genome sequence of Drosophila melanogaster.</title>
        <authorList>
            <person name="Adams M.D."/>
            <person name="Celniker S.E."/>
            <person name="Holt R.A."/>
            <person name="Evans C.A."/>
            <person name="Gocayne J.D."/>
            <person name="Amanatides P.G."/>
            <person name="Scherer S.E."/>
            <person name="Li P.W."/>
            <person name="Hoskins R.A."/>
            <person name="Galle R.F."/>
            <person name="George R.A."/>
            <person name="Lewis S.E."/>
            <person name="Richards S."/>
            <person name="Ashburner M."/>
            <person name="Henderson S.N."/>
            <person name="Sutton G.G."/>
            <person name="Wortman J.R."/>
            <person name="Yandell M.D."/>
            <person name="Zhang Q."/>
            <person name="Chen L.X."/>
            <person name="Brandon R.C."/>
            <person name="Rogers Y.H."/>
            <person name="Blazej R.G."/>
            <person name="Champe M."/>
            <person name="Pfeiffer B.D."/>
            <person name="Wan K.H."/>
            <person name="Doyle C."/>
            <person name="Baxter E.G."/>
            <person name="Helt G."/>
            <person name="Nelson C.R."/>
            <person name="Gabor G.L."/>
            <person name="Abril J.F."/>
            <person name="Agbayani A."/>
            <person name="An H.J."/>
            <person name="Andrews-Pfannkoch C."/>
            <person name="Baldwin D."/>
            <person name="Ballew R.M."/>
            <person name="Basu A."/>
            <person name="Baxendale J."/>
            <person name="Bayraktaroglu L."/>
            <person name="Beasley E.M."/>
            <person name="Beeson K.Y."/>
            <person name="Benos P.V."/>
            <person name="Berman B.P."/>
            <person name="Bhandari D."/>
            <person name="Bolshakov S."/>
            <person name="Borkova D."/>
            <person name="Botchan M.R."/>
            <person name="Bouck J."/>
            <person name="Brokstein P."/>
            <person name="Brottier P."/>
            <person name="Burtis K.C."/>
            <person name="Busam D.A."/>
            <person name="Butler H."/>
            <person name="Cadieu E."/>
            <person name="Center A."/>
            <person name="Chandra I."/>
            <person name="Cherry J.M."/>
            <person name="Cawley S."/>
            <person name="Dahlke C."/>
            <person name="Davenport L.B."/>
            <person name="Davies P."/>
            <person name="de Pablos B."/>
            <person name="Delcher A."/>
            <person name="Deng Z."/>
            <person name="Mays A.D."/>
            <person name="Dew I."/>
            <person name="Dietz S.M."/>
            <person name="Dodson K."/>
            <person name="Doup L.E."/>
            <person name="Downes M."/>
            <person name="Dugan-Rocha S."/>
            <person name="Dunkov B.C."/>
            <person name="Dunn P."/>
            <person name="Durbin K.J."/>
            <person name="Evangelista C.C."/>
            <person name="Ferraz C."/>
            <person name="Ferriera S."/>
            <person name="Fleischmann W."/>
            <person name="Fosler C."/>
            <person name="Gabrielian A.E."/>
            <person name="Garg N.S."/>
            <person name="Gelbart W.M."/>
            <person name="Glasser K."/>
            <person name="Glodek A."/>
            <person name="Gong F."/>
            <person name="Gorrell J.H."/>
            <person name="Gu Z."/>
            <person name="Guan P."/>
            <person name="Harris M."/>
            <person name="Harris N.L."/>
            <person name="Harvey D."/>
            <person name="Heiman T.J."/>
            <person name="Hernandez J.R."/>
            <person name="Houck J."/>
            <person name="Hostin D."/>
            <person name="Houston K.A."/>
            <person name="Howland T.J."/>
            <person name="Wei M.H."/>
            <person name="Ibegwam C."/>
            <person name="Jalali M."/>
            <person name="Kalush F."/>
            <person name="Karpen G.H."/>
            <person name="Ke Z."/>
            <person name="Kennison J.A."/>
            <person name="Ketchum K.A."/>
            <person name="Kimmel B.E."/>
            <person name="Kodira C.D."/>
            <person name="Kraft C."/>
            <person name="Kravitz S."/>
            <person name="Kulp D."/>
            <person name="Lai Z."/>
            <person name="Lasko P."/>
            <person name="Lei Y."/>
            <person name="Levitsky A.A."/>
            <person name="Li J."/>
            <person name="Li Z."/>
            <person name="Liang Y."/>
            <person name="Lin X."/>
            <person name="Liu X."/>
            <person name="Mattei B."/>
            <person name="McIntosh T.C."/>
            <person name="McLeod M.P."/>
            <person name="McPherson D."/>
            <person name="Merkulov G."/>
            <person name="Milshina N.V."/>
            <person name="Mobarry C."/>
            <person name="Morris J."/>
            <person name="Moshrefi A."/>
            <person name="Mount S.M."/>
            <person name="Moy M."/>
            <person name="Murphy B."/>
            <person name="Murphy L."/>
            <person name="Muzny D.M."/>
            <person name="Nelson D.L."/>
            <person name="Nelson D.R."/>
            <person name="Nelson K.A."/>
            <person name="Nixon K."/>
            <person name="Nusskern D.R."/>
            <person name="Pacleb J.M."/>
            <person name="Palazzolo M."/>
            <person name="Pittman G.S."/>
            <person name="Pan S."/>
            <person name="Pollard J."/>
            <person name="Puri V."/>
            <person name="Reese M.G."/>
            <person name="Reinert K."/>
            <person name="Remington K."/>
            <person name="Saunders R.D."/>
            <person name="Scheeler F."/>
            <person name="Shen H."/>
            <person name="Shue B.C."/>
            <person name="Siden-Kiamos I."/>
            <person name="Simpson M."/>
            <person name="Skupski M.P."/>
            <person name="Smith T."/>
            <person name="Spier E."/>
            <person name="Spradling A.C."/>
            <person name="Stapleton M."/>
            <person name="Strong R."/>
            <person name="Sun E."/>
            <person name="Svirskas R."/>
            <person name="Tector C."/>
            <person name="Turner R."/>
            <person name="Venter E."/>
            <person name="Wang A.H."/>
            <person name="Wang X."/>
            <person name="Wang Z.Y."/>
            <person name="Wassarman D.A."/>
            <person name="Weinstock G.M."/>
            <person name="Weissenbach J."/>
            <person name="Williams S.M."/>
            <person name="WoodageT"/>
            <person name="Worley K.C."/>
            <person name="Wu D."/>
            <person name="Yang S."/>
            <person name="Yao Q.A."/>
            <person name="Ye J."/>
            <person name="Yeh R.F."/>
            <person name="Zaveri J.S."/>
            <person name="Zhan M."/>
            <person name="Zhang G."/>
            <person name="Zhao Q."/>
            <person name="Zheng L."/>
            <person name="Zheng X.H."/>
            <person name="Zhong F.N."/>
            <person name="Zhong W."/>
            <person name="Zhou X."/>
            <person name="Zhu S."/>
            <person name="Zhu X."/>
            <person name="Smith H.O."/>
            <person name="Gibbs R.A."/>
            <person name="Myers E.W."/>
            <person name="Rubin G.M."/>
            <person name="Venter J.C."/>
        </authorList>
    </citation>
    <scope>NUCLEOTIDE SEQUENCE [LARGE SCALE GENOMIC DNA]</scope>
    <source>
        <strain evidence="5">Berkeley</strain>
    </source>
</reference>
<dbReference type="KEGG" id="dme:Dmel_CG5107"/>
<dbReference type="UCSC" id="CG5107-RA">
    <property type="organism name" value="d. melanogaster"/>
</dbReference>
<feature type="chain" id="PRO_5015100089" evidence="1">
    <location>
        <begin position="25"/>
        <end position="213"/>
    </location>
</feature>
<reference evidence="5" key="5">
    <citation type="journal article" date="2002" name="Genome Biol.">
        <title>The transposable elements of the Drosophila melanogaster euchromatin: a genomics perspective.</title>
        <authorList>
            <person name="Kaminker J.S."/>
            <person name="Bergman C.M."/>
            <person name="Kronmiller B."/>
            <person name="Carlson J."/>
            <person name="Svirskas R."/>
            <person name="Patel S."/>
            <person name="Frise E."/>
            <person name="Wheeler D.A."/>
            <person name="Lewis S.E."/>
            <person name="Rubin G.M."/>
            <person name="Ashburner M."/>
            <person name="Celniker S.E."/>
        </authorList>
    </citation>
    <scope>NUCLEOTIDE SEQUENCE [LARGE SCALE GENOMIC DNA]</scope>
    <source>
        <strain evidence="5">Berkeley</strain>
    </source>
</reference>
<dbReference type="EMBL" id="AE014297">
    <property type="protein sequence ID" value="AAF56475.1"/>
    <property type="molecule type" value="Genomic_DNA"/>
</dbReference>
<dbReference type="OrthoDB" id="7866492at2759"/>
<evidence type="ECO:0000256" key="1">
    <source>
        <dbReference type="SAM" id="SignalP"/>
    </source>
</evidence>
<dbReference type="STRING" id="7227.FBpp0084253"/>
<dbReference type="eggNOG" id="ENOG502T8Z9">
    <property type="taxonomic scope" value="Eukaryota"/>
</dbReference>
<reference evidence="2 5" key="9">
    <citation type="journal article" date="2007" name="Science">
        <title>The Release 5.1 annotation of Drosophila melanogaster heterochromatin.</title>
        <authorList>
            <person name="Smith C.D."/>
            <person name="Shu S."/>
            <person name="Mungall C.J."/>
            <person name="Karpen G.H."/>
        </authorList>
    </citation>
    <scope>NUCLEOTIDE SEQUENCE [LARGE SCALE GENOMIC DNA]</scope>
    <source>
        <strain evidence="5">Berkeley</strain>
    </source>
</reference>
<dbReference type="VEuPathDB" id="VectorBase:FBgn0039342"/>
<dbReference type="AlphaFoldDB" id="Q9VBQ4"/>
<dbReference type="GeneID" id="43084"/>
<reference evidence="5" key="4">
    <citation type="journal article" date="2002" name="Genome Biol.">
        <title>Annotation of the Drosophila melanogaster euchromatic genome: a systematic review.</title>
        <authorList>
            <person name="Misra S."/>
            <person name="Crosby M.A."/>
            <person name="Mungall C.J."/>
            <person name="Matthews B.B."/>
            <person name="Campbell K.S."/>
            <person name="Hradecky P."/>
            <person name="Huang Y."/>
            <person name="Kaminker J.S."/>
            <person name="Millburn G.H."/>
            <person name="Prochnik S.E."/>
            <person name="Smith C.D."/>
            <person name="Tupy J.L."/>
            <person name="Whitfied E.J."/>
            <person name="Bayraktaroglu L."/>
            <person name="Berman B.P."/>
            <person name="Bettencourt B.R."/>
            <person name="Celniker S.E."/>
            <person name="de Grey A.D."/>
            <person name="Drysdale R.A."/>
            <person name="Harris N.L."/>
            <person name="Richter J."/>
            <person name="Russo S."/>
            <person name="Schroeder A.J."/>
            <person name="Shu S.Q."/>
            <person name="Stapleton M."/>
            <person name="Yamada C."/>
            <person name="Ashburner M."/>
            <person name="Gelbart W.M."/>
            <person name="Rubin G.M."/>
            <person name="Lewis S.E."/>
        </authorList>
    </citation>
    <scope>GENOME REANNOTATION</scope>
    <source>
        <strain evidence="5">Berkeley</strain>
    </source>
</reference>
<sequence length="213" mass="23636">MKAITVCLLVLVSATCLLTTRANAIELLENENFDYDFDFESELEQLLDELDNDTDYMDVEAQGFIRTCLKILRKALKTVRGTNCIIKEVTNILSSCTSYVDAIDACGTAIPKDVAKIVDSVKEIIKICDDILHLHSKLCATDKSVGSSIKNSAKCFWKLFKASMRLTRKINKTLKLIAKLPADTSSCFVNATNKVTASFNSFLPNIDVCIESM</sequence>
<feature type="signal peptide" evidence="1">
    <location>
        <begin position="1"/>
        <end position="24"/>
    </location>
</feature>
<dbReference type="SMR" id="Q9VBQ4"/>
<dbReference type="IntAct" id="Q9VBQ4">
    <property type="interactions" value="2"/>
</dbReference>
<reference evidence="2 5" key="6">
    <citation type="journal article" date="2002" name="Genome Biol.">
        <title>Heterochromatic sequences in a Drosophila whole-genome shotgun assembly.</title>
        <authorList>
            <person name="Hoskins R.A."/>
            <person name="Smith C.D."/>
            <person name="Carlson J.W."/>
            <person name="Carvalho A.B."/>
            <person name="Halpern A."/>
            <person name="Kaminker J.S."/>
            <person name="Kennedy C."/>
            <person name="Mungall C.J."/>
            <person name="Sullivan B.A."/>
            <person name="Sutton G.G."/>
            <person name="Yasuhara J.C."/>
            <person name="Wakimoto B.T."/>
            <person name="Myers E.W."/>
            <person name="Celniker S.E."/>
            <person name="Rubin G.M."/>
            <person name="Karpen G.H."/>
        </authorList>
    </citation>
    <scope>NUCLEOTIDE SEQUENCE [LARGE SCALE GENOMIC DNA]</scope>
    <source>
        <strain evidence="5">Berkeley</strain>
    </source>
</reference>
<evidence type="ECO:0000313" key="5">
    <source>
        <dbReference type="Proteomes" id="UP000000803"/>
    </source>
</evidence>
<organism evidence="2 5">
    <name type="scientific">Drosophila melanogaster</name>
    <name type="common">Fruit fly</name>
    <dbReference type="NCBI Taxonomy" id="7227"/>
    <lineage>
        <taxon>Eukaryota</taxon>
        <taxon>Metazoa</taxon>
        <taxon>Ecdysozoa</taxon>
        <taxon>Arthropoda</taxon>
        <taxon>Hexapoda</taxon>
        <taxon>Insecta</taxon>
        <taxon>Pterygota</taxon>
        <taxon>Neoptera</taxon>
        <taxon>Endopterygota</taxon>
        <taxon>Diptera</taxon>
        <taxon>Brachycera</taxon>
        <taxon>Muscomorpha</taxon>
        <taxon>Ephydroidea</taxon>
        <taxon>Drosophilidae</taxon>
        <taxon>Drosophila</taxon>
        <taxon>Sophophora</taxon>
    </lineage>
</organism>
<dbReference type="HOGENOM" id="CLU_1344518_0_0_1"/>
<dbReference type="PaxDb" id="7227-FBpp0084253"/>
<accession>Q9VBQ4</accession>
<reference evidence="2 5" key="10">
    <citation type="journal article" date="2007" name="Science">
        <title>Sequence finishing and mapping of Drosophila melanogaster heterochromatin.</title>
        <authorList>
            <person name="Hoskins R.A."/>
            <person name="Carlson J.W."/>
            <person name="Kennedy C."/>
            <person name="Acevedo D."/>
            <person name="Evans-Holm M."/>
            <person name="Frise E."/>
            <person name="Wan K.H."/>
            <person name="Park S."/>
            <person name="Mendez-Lago M."/>
            <person name="Rossi F."/>
            <person name="Villasante A."/>
            <person name="Dimitri P."/>
            <person name="Karpen G.H."/>
            <person name="Celniker S.E."/>
        </authorList>
    </citation>
    <scope>NUCLEOTIDE SEQUENCE [LARGE SCALE GENOMIC DNA]</scope>
    <source>
        <strain evidence="5">Berkeley</strain>
    </source>
</reference>
<dbReference type="DNASU" id="43084"/>
<reference evidence="2 5" key="7">
    <citation type="journal article" date="2005" name="PLoS Comput. Biol.">
        <title>Combined evidence annotation of transposable elements in genome sequences.</title>
        <authorList>
            <person name="Quesneville H."/>
            <person name="Bergman C.M."/>
            <person name="Andrieu O."/>
            <person name="Autard D."/>
            <person name="Nouaud D."/>
            <person name="Ashburner M."/>
            <person name="Anxolabehere D."/>
        </authorList>
    </citation>
    <scope>NUCLEOTIDE SEQUENCE [LARGE SCALE GENOMIC DNA]</scope>
    <source>
        <strain evidence="5">Berkeley</strain>
    </source>
</reference>
<protein>
    <submittedName>
        <fullName evidence="3">GH01257p</fullName>
    </submittedName>
</protein>
<reference evidence="3" key="2">
    <citation type="submission" date="2001-12" db="EMBL/GenBank/DDBJ databases">
        <authorList>
            <person name="Stapleton M."/>
            <person name="Brokstein P."/>
            <person name="Hong L."/>
            <person name="Agbayani A."/>
            <person name="Carlson J."/>
            <person name="Champe M."/>
            <person name="Chavez C."/>
            <person name="Dorsett V."/>
            <person name="Farfan D."/>
            <person name="Frise E."/>
            <person name="George R."/>
            <person name="Gonzalez M."/>
            <person name="Guarin H."/>
            <person name="Li P."/>
            <person name="Liao G."/>
            <person name="Miranda A."/>
            <person name="Mungall C.J."/>
            <person name="Nunoo J."/>
            <person name="Pacleb J."/>
            <person name="Paragas V."/>
            <person name="Park S."/>
            <person name="Phouanenavong S."/>
            <person name="Wan K."/>
            <person name="Yu C."/>
            <person name="Lewis S.E."/>
            <person name="Rubin G.M."/>
            <person name="Celniker S."/>
        </authorList>
    </citation>
    <scope>NUCLEOTIDE SEQUENCE</scope>
    <source>
        <strain evidence="3">Berkeley</strain>
    </source>
</reference>
<name>Q9VBQ4_DROME</name>
<evidence type="ECO:0000313" key="4">
    <source>
        <dbReference type="FlyBase" id="FBgn0039342"/>
    </source>
</evidence>
<dbReference type="FlyBase" id="FBgn0039342">
    <property type="gene designation" value="CG5107"/>
</dbReference>
<reference evidence="5" key="3">
    <citation type="journal article" date="2002" name="Genome Biol.">
        <title>Finishing a whole-genome shotgun: release 3 of the Drosophila melanogaster euchromatic genome sequence.</title>
        <authorList>
            <person name="Celniker S.E."/>
            <person name="Wheeler D.A."/>
            <person name="Kronmiller B."/>
            <person name="Carlson J.W."/>
            <person name="Halpern A."/>
            <person name="Patel S."/>
            <person name="Adams M."/>
            <person name="Champe M."/>
            <person name="Dugan S.P."/>
            <person name="Frise E."/>
            <person name="Hodgson A."/>
            <person name="George R.A."/>
            <person name="Hoskins R.A."/>
            <person name="Laverty T."/>
            <person name="Muzny D.M."/>
            <person name="Nelson C.R."/>
            <person name="Pacleb J.M."/>
            <person name="Park S."/>
            <person name="Pfeiffer B.D."/>
            <person name="Richards S."/>
            <person name="Sodergren E.J."/>
            <person name="Svirskas R."/>
            <person name="Tabor P.E."/>
            <person name="Wan K."/>
            <person name="Stapleton M."/>
            <person name="Sutton G.G."/>
            <person name="Venter C."/>
            <person name="Weinstock G."/>
            <person name="Scherer S.E."/>
            <person name="Myers E.W."/>
            <person name="Gibbs R.A."/>
            <person name="Rubin G.M."/>
        </authorList>
    </citation>
    <scope>NUCLEOTIDE SEQUENCE [LARGE SCALE GENOMIC DNA]</scope>
    <source>
        <strain evidence="5">Berkeley</strain>
    </source>
</reference>
<dbReference type="Bgee" id="FBgn0039342">
    <property type="expression patterns" value="Expressed in enterocyte of anterior adult midgut epithelium in digestive tract and 28 other cell types or tissues"/>
</dbReference>
<dbReference type="EMBL" id="AY069029">
    <property type="protein sequence ID" value="AAL39174.1"/>
    <property type="molecule type" value="mRNA"/>
</dbReference>
<evidence type="ECO:0000313" key="3">
    <source>
        <dbReference type="EMBL" id="AAL39174.1"/>
    </source>
</evidence>
<reference evidence="2" key="13">
    <citation type="journal article" date="2015" name="Genome Res.">
        <title>The Release 6 reference sequence of the Drosophila melanogaster genome.</title>
        <authorList>
            <person name="Hoskins R.A."/>
            <person name="Carlson J.W."/>
            <person name="Wan K.H."/>
            <person name="Park S."/>
            <person name="Mendez I."/>
            <person name="Galle S.E."/>
            <person name="Booth B.W."/>
            <person name="Pfeiffer B.D."/>
            <person name="George R.A."/>
            <person name="Svirskas R."/>
            <person name="Krzywinski M."/>
            <person name="Schein J."/>
            <person name="Accardo M.C."/>
            <person name="Damia E."/>
            <person name="Messina G."/>
            <person name="Mendez-Lago M."/>
            <person name="de Pablos B."/>
            <person name="Demakova O.V."/>
            <person name="Andreyeva E.N."/>
            <person name="Boldyreva L.V."/>
            <person name="Marra M."/>
            <person name="Carvalho A.B."/>
            <person name="Dimitri P."/>
            <person name="Villasante A."/>
            <person name="Zhimulev I.F."/>
            <person name="Rubin G.M."/>
            <person name="Karpen G.H."/>
            <person name="Celniker S.E."/>
        </authorList>
    </citation>
    <scope>NUCLEOTIDE SEQUENCE</scope>
</reference>
<keyword evidence="5" id="KW-1185">Reference proteome</keyword>
<gene>
    <name evidence="2" type="primary">Dmel\CG5107</name>
    <name evidence="2" type="synonym">anon-WO0140519.57</name>
    <name evidence="2 4" type="ORF">CG5107</name>
    <name evidence="2" type="ORF">Dmel_CG5107</name>
</gene>
<reference evidence="2" key="14">
    <citation type="submission" date="2023-12" db="EMBL/GenBank/DDBJ databases">
        <authorList>
            <consortium name="FlyBase"/>
        </authorList>
    </citation>
    <scope>NUCLEOTIDE SEQUENCE</scope>
</reference>
<reference evidence="2" key="11">
    <citation type="journal article" date="2015" name="G3 (Bethesda)">
        <title>Gene Model Annotations for Drosophila melanogaster: Impact of High-Throughput Data.</title>
        <authorList>
            <consortium name="FlyBase Consortium"/>
            <person name="Matthews B.B."/>
            <person name="Dos Santos G."/>
            <person name="Crosby M.A."/>
            <person name="Emmert D.B."/>
            <person name="St Pierre S.E."/>
            <person name="Gramates L.S."/>
            <person name="Zhou P."/>
            <person name="Schroeder A.J."/>
            <person name="Falls K."/>
            <person name="Strelets V."/>
            <person name="Russo S.M."/>
            <person name="Gelbart W.M."/>
            <person name="null"/>
        </authorList>
    </citation>
    <scope>NUCLEOTIDE SEQUENCE</scope>
</reference>
<reference evidence="2" key="15">
    <citation type="submission" date="2024-06" db="EMBL/GenBank/DDBJ databases">
        <title>Drosophila melanogaster release 4 sequence.</title>
        <authorList>
            <consortium name="Berkeley Drosophila Genome Project"/>
            <person name="Celniker S."/>
            <person name="Carlson J."/>
            <person name="Wan K."/>
            <person name="Pfeiffer B."/>
            <person name="Frise E."/>
            <person name="George R."/>
            <person name="Hoskins R."/>
            <person name="Stapleton M."/>
            <person name="Pacleb J."/>
            <person name="Park S."/>
            <person name="Svirskas R."/>
            <person name="Smith E."/>
            <person name="Yu C."/>
            <person name="Rubin G."/>
        </authorList>
    </citation>
    <scope>NUCLEOTIDE SEQUENCE</scope>
</reference>
<dbReference type="OMA" id="IDSCGVA"/>
<dbReference type="FunCoup" id="Q9VBQ4">
    <property type="interactions" value="6"/>
</dbReference>